<feature type="non-terminal residue" evidence="1">
    <location>
        <position position="1"/>
    </location>
</feature>
<reference evidence="1 2" key="1">
    <citation type="submission" date="2021-06" db="EMBL/GenBank/DDBJ databases">
        <authorList>
            <person name="Kallberg Y."/>
            <person name="Tangrot J."/>
            <person name="Rosling A."/>
        </authorList>
    </citation>
    <scope>NUCLEOTIDE SEQUENCE [LARGE SCALE GENOMIC DNA]</scope>
    <source>
        <strain evidence="1 2">120-4 pot B 10/14</strain>
    </source>
</reference>
<comment type="caution">
    <text evidence="1">The sequence shown here is derived from an EMBL/GenBank/DDBJ whole genome shotgun (WGS) entry which is preliminary data.</text>
</comment>
<accession>A0ABN7X203</accession>
<proteinExistence type="predicted"/>
<protein>
    <submittedName>
        <fullName evidence="1">15675_t:CDS:1</fullName>
    </submittedName>
</protein>
<dbReference type="EMBL" id="CAJVQB010077811">
    <property type="protein sequence ID" value="CAG8844984.1"/>
    <property type="molecule type" value="Genomic_DNA"/>
</dbReference>
<name>A0ABN7X203_GIGMA</name>
<evidence type="ECO:0000313" key="1">
    <source>
        <dbReference type="EMBL" id="CAG8844984.1"/>
    </source>
</evidence>
<evidence type="ECO:0000313" key="2">
    <source>
        <dbReference type="Proteomes" id="UP000789901"/>
    </source>
</evidence>
<sequence>QYLTTDPSTICSKAVLPLHMIDPFDDDSFWNDKIEKYFSHPLDPIFDDMTYKTYYELYEIKKTNSITSQRTTYYDQLGNTVIK</sequence>
<feature type="non-terminal residue" evidence="1">
    <location>
        <position position="83"/>
    </location>
</feature>
<gene>
    <name evidence="1" type="ORF">GMARGA_LOCUS37397</name>
</gene>
<dbReference type="Proteomes" id="UP000789901">
    <property type="component" value="Unassembled WGS sequence"/>
</dbReference>
<keyword evidence="2" id="KW-1185">Reference proteome</keyword>
<organism evidence="1 2">
    <name type="scientific">Gigaspora margarita</name>
    <dbReference type="NCBI Taxonomy" id="4874"/>
    <lineage>
        <taxon>Eukaryota</taxon>
        <taxon>Fungi</taxon>
        <taxon>Fungi incertae sedis</taxon>
        <taxon>Mucoromycota</taxon>
        <taxon>Glomeromycotina</taxon>
        <taxon>Glomeromycetes</taxon>
        <taxon>Diversisporales</taxon>
        <taxon>Gigasporaceae</taxon>
        <taxon>Gigaspora</taxon>
    </lineage>
</organism>